<dbReference type="PROSITE" id="PS50096">
    <property type="entry name" value="IQ"/>
    <property type="match status" value="1"/>
</dbReference>
<evidence type="ECO:0000313" key="5">
    <source>
        <dbReference type="Proteomes" id="UP000525078"/>
    </source>
</evidence>
<dbReference type="InterPro" id="IPR000048">
    <property type="entry name" value="IQ_motif_EF-hand-BS"/>
</dbReference>
<keyword evidence="1" id="KW-0112">Calmodulin-binding</keyword>
<comment type="similarity">
    <text evidence="2">Belongs to the IQD family.</text>
</comment>
<dbReference type="CDD" id="cd23767">
    <property type="entry name" value="IQCD"/>
    <property type="match status" value="1"/>
</dbReference>
<feature type="compositionally biased region" description="Basic and acidic residues" evidence="3">
    <location>
        <begin position="177"/>
        <end position="191"/>
    </location>
</feature>
<proteinExistence type="inferred from homology"/>
<dbReference type="Proteomes" id="UP000525078">
    <property type="component" value="Unassembled WGS sequence"/>
</dbReference>
<evidence type="ECO:0000256" key="1">
    <source>
        <dbReference type="ARBA" id="ARBA00022860"/>
    </source>
</evidence>
<feature type="compositionally biased region" description="Polar residues" evidence="3">
    <location>
        <begin position="200"/>
        <end position="232"/>
    </location>
</feature>
<feature type="compositionally biased region" description="Basic residues" evidence="3">
    <location>
        <begin position="382"/>
        <end position="396"/>
    </location>
</feature>
<name>A0A7J6E194_CANSA</name>
<feature type="region of interest" description="Disordered" evidence="3">
    <location>
        <begin position="376"/>
        <end position="428"/>
    </location>
</feature>
<evidence type="ECO:0000256" key="2">
    <source>
        <dbReference type="ARBA" id="ARBA00024341"/>
    </source>
</evidence>
<dbReference type="PANTHER" id="PTHR32295:SF15">
    <property type="entry name" value="PROTEIN IQ-DOMAIN 33"/>
    <property type="match status" value="1"/>
</dbReference>
<evidence type="ECO:0000256" key="3">
    <source>
        <dbReference type="SAM" id="MobiDB-lite"/>
    </source>
</evidence>
<evidence type="ECO:0000313" key="4">
    <source>
        <dbReference type="EMBL" id="KAF4352066.1"/>
    </source>
</evidence>
<reference evidence="4 5" key="1">
    <citation type="journal article" date="2020" name="bioRxiv">
        <title>Sequence and annotation of 42 cannabis genomes reveals extensive copy number variation in cannabinoid synthesis and pathogen resistance genes.</title>
        <authorList>
            <person name="Mckernan K.J."/>
            <person name="Helbert Y."/>
            <person name="Kane L.T."/>
            <person name="Ebling H."/>
            <person name="Zhang L."/>
            <person name="Liu B."/>
            <person name="Eaton Z."/>
            <person name="Mclaughlin S."/>
            <person name="Kingan S."/>
            <person name="Baybayan P."/>
            <person name="Concepcion G."/>
            <person name="Jordan M."/>
            <person name="Riva A."/>
            <person name="Barbazuk W."/>
            <person name="Harkins T."/>
        </authorList>
    </citation>
    <scope>NUCLEOTIDE SEQUENCE [LARGE SCALE GENOMIC DNA]</scope>
    <source>
        <strain evidence="5">cv. Jamaican Lion 4</strain>
        <tissue evidence="4">Leaf</tissue>
    </source>
</reference>
<accession>A0A7J6E194</accession>
<dbReference type="PANTHER" id="PTHR32295">
    <property type="entry name" value="IQ-DOMAIN 5-RELATED"/>
    <property type="match status" value="1"/>
</dbReference>
<gene>
    <name evidence="4" type="ORF">F8388_021841</name>
</gene>
<comment type="caution">
    <text evidence="4">The sequence shown here is derived from an EMBL/GenBank/DDBJ whole genome shotgun (WGS) entry which is preliminary data.</text>
</comment>
<dbReference type="AlphaFoldDB" id="A0A7J6E194"/>
<organism evidence="4 5">
    <name type="scientific">Cannabis sativa</name>
    <name type="common">Hemp</name>
    <name type="synonym">Marijuana</name>
    <dbReference type="NCBI Taxonomy" id="3483"/>
    <lineage>
        <taxon>Eukaryota</taxon>
        <taxon>Viridiplantae</taxon>
        <taxon>Streptophyta</taxon>
        <taxon>Embryophyta</taxon>
        <taxon>Tracheophyta</taxon>
        <taxon>Spermatophyta</taxon>
        <taxon>Magnoliopsida</taxon>
        <taxon>eudicotyledons</taxon>
        <taxon>Gunneridae</taxon>
        <taxon>Pentapetalae</taxon>
        <taxon>rosids</taxon>
        <taxon>fabids</taxon>
        <taxon>Rosales</taxon>
        <taxon>Cannabaceae</taxon>
        <taxon>Cannabis</taxon>
    </lineage>
</organism>
<dbReference type="Pfam" id="PF00612">
    <property type="entry name" value="IQ"/>
    <property type="match status" value="1"/>
</dbReference>
<evidence type="ECO:0008006" key="6">
    <source>
        <dbReference type="Google" id="ProtNLM"/>
    </source>
</evidence>
<dbReference type="GO" id="GO:0005516">
    <property type="term" value="F:calmodulin binding"/>
    <property type="evidence" value="ECO:0007669"/>
    <property type="project" value="UniProtKB-KW"/>
</dbReference>
<sequence length="428" mass="47782">MGITRGLVRNVFTKNRASGTHDATGIRNNMMEKRRWNSVRSYLCGDELLNSVIAEDDYGSFRSSGASTITFTQHNSVIAEKDSASHNSSEAIVSQLTSVLEGDNDSCSVKSSEATVTQPLRDNCVAISAGIQREETKHDVQAQSLDSASVSKVMKEEQAATMIQSAFRGFMARCPREGTELRGGDKEHKVGNESPDLESLGTSIEAQTGNSTETFSAQGDRNCCSSDATETQKPSDKGKHYNFCLEDWDDSTVSSNISKMRIRNRLEATTRRERALAYAFSQQLRICSKKKEMQSNGKEPHMGWSWLERWMATRLPESSSVESRVNKPVVDSMQRNQMFKTDNRFFDLAGEEKESCGSNEVSLSFDTLSVKSANDRDGFKPARNRKTTRTVSRRKTVPSYQCQKDYTKVKKEGSLNGGFKRQRHQAPC</sequence>
<feature type="region of interest" description="Disordered" evidence="3">
    <location>
        <begin position="177"/>
        <end position="236"/>
    </location>
</feature>
<dbReference type="EMBL" id="JAATIP010000322">
    <property type="protein sequence ID" value="KAF4352066.1"/>
    <property type="molecule type" value="Genomic_DNA"/>
</dbReference>
<protein>
    <recommendedName>
        <fullName evidence="6">Protein IQ-DOMAIN 1</fullName>
    </recommendedName>
</protein>